<accession>A0A8J6PSP7</accession>
<organism evidence="2 3">
    <name type="scientific">Oryzicola mucosus</name>
    <dbReference type="NCBI Taxonomy" id="2767425"/>
    <lineage>
        <taxon>Bacteria</taxon>
        <taxon>Pseudomonadati</taxon>
        <taxon>Pseudomonadota</taxon>
        <taxon>Alphaproteobacteria</taxon>
        <taxon>Hyphomicrobiales</taxon>
        <taxon>Phyllobacteriaceae</taxon>
        <taxon>Oryzicola</taxon>
    </lineage>
</organism>
<name>A0A8J6PSP7_9HYPH</name>
<dbReference type="SUPFAM" id="SSF55729">
    <property type="entry name" value="Acyl-CoA N-acyltransferases (Nat)"/>
    <property type="match status" value="1"/>
</dbReference>
<dbReference type="RefSeq" id="WP_188162793.1">
    <property type="nucleotide sequence ID" value="NZ_JACVVX010000001.1"/>
</dbReference>
<sequence>MNGLLIREAMEADRQAIHAVETRAFGRNDEADLVERIVANGDEVLELVAVKSGLIVGHILFSRLLVETRNRGASAVALAPLAVDPDHQRQGVGGALIEDGHRLLRLAGETLSVVLGDPAYYRRFGYSHERAAGFDSDYQGAALQALAWGTSAPAAGRLVYAAAFAELA</sequence>
<dbReference type="InterPro" id="IPR000182">
    <property type="entry name" value="GNAT_dom"/>
</dbReference>
<dbReference type="Pfam" id="PF13527">
    <property type="entry name" value="Acetyltransf_9"/>
    <property type="match status" value="1"/>
</dbReference>
<dbReference type="AlphaFoldDB" id="A0A8J6PSP7"/>
<dbReference type="PROSITE" id="PS51186">
    <property type="entry name" value="GNAT"/>
    <property type="match status" value="1"/>
</dbReference>
<evidence type="ECO:0000313" key="3">
    <source>
        <dbReference type="Proteomes" id="UP000643405"/>
    </source>
</evidence>
<dbReference type="Proteomes" id="UP000643405">
    <property type="component" value="Unassembled WGS sequence"/>
</dbReference>
<evidence type="ECO:0000313" key="2">
    <source>
        <dbReference type="EMBL" id="MBD0413356.1"/>
    </source>
</evidence>
<dbReference type="CDD" id="cd04301">
    <property type="entry name" value="NAT_SF"/>
    <property type="match status" value="1"/>
</dbReference>
<comment type="caution">
    <text evidence="2">The sequence shown here is derived from an EMBL/GenBank/DDBJ whole genome shotgun (WGS) entry which is preliminary data.</text>
</comment>
<keyword evidence="3" id="KW-1185">Reference proteome</keyword>
<dbReference type="GO" id="GO:0016747">
    <property type="term" value="F:acyltransferase activity, transferring groups other than amino-acyl groups"/>
    <property type="evidence" value="ECO:0007669"/>
    <property type="project" value="InterPro"/>
</dbReference>
<proteinExistence type="predicted"/>
<feature type="domain" description="N-acetyltransferase" evidence="1">
    <location>
        <begin position="4"/>
        <end position="153"/>
    </location>
</feature>
<dbReference type="Gene3D" id="3.40.630.30">
    <property type="match status" value="1"/>
</dbReference>
<dbReference type="InterPro" id="IPR016181">
    <property type="entry name" value="Acyl_CoA_acyltransferase"/>
</dbReference>
<dbReference type="EMBL" id="JACVVX010000001">
    <property type="protein sequence ID" value="MBD0413356.1"/>
    <property type="molecule type" value="Genomic_DNA"/>
</dbReference>
<reference evidence="2" key="1">
    <citation type="submission" date="2020-09" db="EMBL/GenBank/DDBJ databases">
        <title>Genome seq and assembly of Tianweitania sp.</title>
        <authorList>
            <person name="Chhetri G."/>
        </authorList>
    </citation>
    <scope>NUCLEOTIDE SEQUENCE</scope>
    <source>
        <strain evidence="2">Rool2</strain>
    </source>
</reference>
<evidence type="ECO:0000259" key="1">
    <source>
        <dbReference type="PROSITE" id="PS51186"/>
    </source>
</evidence>
<gene>
    <name evidence="2" type="ORF">ICI42_01630</name>
</gene>
<protein>
    <submittedName>
        <fullName evidence="2">N-acetyltransferase</fullName>
    </submittedName>
</protein>